<reference evidence="1 2" key="1">
    <citation type="submission" date="2016-10" db="EMBL/GenBank/DDBJ databases">
        <authorList>
            <person name="de Groot N.N."/>
        </authorList>
    </citation>
    <scope>NUCLEOTIDE SEQUENCE [LARGE SCALE GENOMIC DNA]</scope>
    <source>
        <strain evidence="1 2">DSM 21800</strain>
    </source>
</reference>
<organism evidence="1 2">
    <name type="scientific">Microlunatus soli</name>
    <dbReference type="NCBI Taxonomy" id="630515"/>
    <lineage>
        <taxon>Bacteria</taxon>
        <taxon>Bacillati</taxon>
        <taxon>Actinomycetota</taxon>
        <taxon>Actinomycetes</taxon>
        <taxon>Propionibacteriales</taxon>
        <taxon>Propionibacteriaceae</taxon>
        <taxon>Microlunatus</taxon>
    </lineage>
</organism>
<protein>
    <submittedName>
        <fullName evidence="1">Uncharacterized protein</fullName>
    </submittedName>
</protein>
<dbReference type="AlphaFoldDB" id="A0A1H2ALB7"/>
<gene>
    <name evidence="1" type="ORF">SAMN04489812_6029</name>
</gene>
<evidence type="ECO:0000313" key="1">
    <source>
        <dbReference type="EMBL" id="SDT46669.1"/>
    </source>
</evidence>
<dbReference type="Proteomes" id="UP000199103">
    <property type="component" value="Chromosome I"/>
</dbReference>
<proteinExistence type="predicted"/>
<sequence>MTDFEPWAAHFEVLALRREDVDLDWTRVDAVELVVGGRDFRDWVAEAERQESGGRELAGQYLGLSATEVDWPDHLLGRTPETGEDDYRWDGRTVLLGCSCGTIGCWPLYGRITVDTGSVFWYDFANPHRDWTYAGLPPFRFDRAGYERELARFASTVG</sequence>
<dbReference type="STRING" id="630515.SAMN04489812_6029"/>
<dbReference type="EMBL" id="LT629772">
    <property type="protein sequence ID" value="SDT46669.1"/>
    <property type="molecule type" value="Genomic_DNA"/>
</dbReference>
<name>A0A1H2ALB7_9ACTN</name>
<dbReference type="OrthoDB" id="342114at2"/>
<dbReference type="RefSeq" id="WP_091531142.1">
    <property type="nucleotide sequence ID" value="NZ_LT629772.1"/>
</dbReference>
<evidence type="ECO:0000313" key="2">
    <source>
        <dbReference type="Proteomes" id="UP000199103"/>
    </source>
</evidence>
<accession>A0A1H2ALB7</accession>
<keyword evidence="2" id="KW-1185">Reference proteome</keyword>